<evidence type="ECO:0000313" key="2">
    <source>
        <dbReference type="Proteomes" id="UP000291793"/>
    </source>
</evidence>
<dbReference type="AlphaFoldDB" id="A0A4R0HTL3"/>
<dbReference type="InterPro" id="IPR049457">
    <property type="entry name" value="Emfourin"/>
</dbReference>
<evidence type="ECO:0000313" key="1">
    <source>
        <dbReference type="EMBL" id="TCC14263.1"/>
    </source>
</evidence>
<dbReference type="OrthoDB" id="8658956at2"/>
<accession>A0A4R0HTL3</accession>
<name>A0A4R0HTL3_9ENTR</name>
<gene>
    <name evidence="1" type="ORF">E0L21_02545</name>
</gene>
<dbReference type="Pfam" id="PF20242">
    <property type="entry name" value="Emfourin"/>
    <property type="match status" value="1"/>
</dbReference>
<dbReference type="Proteomes" id="UP000291793">
    <property type="component" value="Unassembled WGS sequence"/>
</dbReference>
<reference evidence="1 2" key="1">
    <citation type="submission" date="2019-02" db="EMBL/GenBank/DDBJ databases">
        <title>The draft genome of Kosakonia quasisacchari strain WCHKQ120001.</title>
        <authorList>
            <person name="Wang C."/>
            <person name="Feng Y."/>
            <person name="Zong Z."/>
        </authorList>
    </citation>
    <scope>NUCLEOTIDE SEQUENCE [LARGE SCALE GENOMIC DNA]</scope>
    <source>
        <strain evidence="1 2">WCHKQ120001</strain>
    </source>
</reference>
<protein>
    <submittedName>
        <fullName evidence="1">Uncharacterized protein</fullName>
    </submittedName>
</protein>
<comment type="caution">
    <text evidence="1">The sequence shown here is derived from an EMBL/GenBank/DDBJ whole genome shotgun (WGS) entry which is preliminary data.</text>
</comment>
<organism evidence="1 2">
    <name type="scientific">Kosakonia quasisacchari</name>
    <dbReference type="NCBI Taxonomy" id="2529380"/>
    <lineage>
        <taxon>Bacteria</taxon>
        <taxon>Pseudomonadati</taxon>
        <taxon>Pseudomonadota</taxon>
        <taxon>Gammaproteobacteria</taxon>
        <taxon>Enterobacterales</taxon>
        <taxon>Enterobacteriaceae</taxon>
        <taxon>Kosakonia</taxon>
    </lineage>
</organism>
<sequence>MMNEPELTDDAVVELAREGGLAYIPKLSGARKIVIAQLNAEQRQRLVDILHQTLPLAEPPGQPDSPGRGDQRFYRLQITWTTQQTDVLLLIPESKAPPSFVELWREGEDCICKP</sequence>
<keyword evidence="2" id="KW-1185">Reference proteome</keyword>
<dbReference type="EMBL" id="SJOP01000002">
    <property type="protein sequence ID" value="TCC14263.1"/>
    <property type="molecule type" value="Genomic_DNA"/>
</dbReference>
<proteinExistence type="predicted"/>